<accession>A0A4Z0Z6L0</accession>
<evidence type="ECO:0000259" key="2">
    <source>
        <dbReference type="Pfam" id="PF04082"/>
    </source>
</evidence>
<protein>
    <recommendedName>
        <fullName evidence="2">Xylanolytic transcriptional activator regulatory domain-containing protein</fullName>
    </recommendedName>
</protein>
<dbReference type="OrthoDB" id="654211at2759"/>
<dbReference type="Proteomes" id="UP000297716">
    <property type="component" value="Unassembled WGS sequence"/>
</dbReference>
<dbReference type="InterPro" id="IPR007219">
    <property type="entry name" value="XnlR_reg_dom"/>
</dbReference>
<dbReference type="EMBL" id="SKBN01000015">
    <property type="protein sequence ID" value="TGJ87300.1"/>
    <property type="molecule type" value="Genomic_DNA"/>
</dbReference>
<dbReference type="Pfam" id="PF04082">
    <property type="entry name" value="Fungal_trans"/>
    <property type="match status" value="1"/>
</dbReference>
<evidence type="ECO:0000313" key="3">
    <source>
        <dbReference type="EMBL" id="TGJ87300.1"/>
    </source>
</evidence>
<keyword evidence="1" id="KW-0539">Nucleus</keyword>
<name>A0A4Z0Z6L0_9PEZI</name>
<sequence>MHATYVVGGTHEVMSLSGTLNSIRSITSQSVTSSLALAAERAKRNVTRGIHANLAAAEIYKPSPDISSPPSSLVHTPEESKLREYVVKDPAAMRRRLDIYFTNIHPSWPILQPSTITASGSPSLLLASIMMLASWLEGDLDHLELFTLASDEIAEIQLSVNPPLPILQAMVLCLLYTTYCLATEGMALKAWKIHSNLVTICRFAGILASERGMWYASSHVSIRAQHQDHHEQRHRLAFAVLRLDAYLTATTDFPPLIRFQELSMPLSQSTCWVNVASEEERRRLLDHEPMLRKKTSFSFRVHDLFGTPRPNALAPPWTKMDYHFILCAIQSGAWEPEDLRSVWHKYLSTWASGLESDCQTLLLWHMTSLKLHAPPDLWGLQERYYRLNTSPEPKSQSSLLPWQNSNISRIAVWHSAQIARIVSSEFALEKSTTRVRLNPLLIPALLMSAVAVCGYAYHTRSCPLCTGNGLIDIVNIFEAPDDCERLERWLEEGKDLANWGLDVFSGFPVCQCNTILLSNWFREFLARDKQADAAMVLFLDELKADLW</sequence>
<dbReference type="GO" id="GO:0008270">
    <property type="term" value="F:zinc ion binding"/>
    <property type="evidence" value="ECO:0007669"/>
    <property type="project" value="InterPro"/>
</dbReference>
<reference evidence="3 4" key="1">
    <citation type="submission" date="2019-03" db="EMBL/GenBank/DDBJ databases">
        <title>Draft genome sequence of Xylaria hypoxylon DSM 108379, a ubiquitous saprotrophic-parasitic fungi on hardwood.</title>
        <authorList>
            <person name="Buettner E."/>
            <person name="Leonhardt S."/>
            <person name="Gebauer A.M."/>
            <person name="Liers C."/>
            <person name="Hofrichter M."/>
            <person name="Kellner H."/>
        </authorList>
    </citation>
    <scope>NUCLEOTIDE SEQUENCE [LARGE SCALE GENOMIC DNA]</scope>
    <source>
        <strain evidence="3 4">DSM 108379</strain>
    </source>
</reference>
<organism evidence="3 4">
    <name type="scientific">Xylaria hypoxylon</name>
    <dbReference type="NCBI Taxonomy" id="37992"/>
    <lineage>
        <taxon>Eukaryota</taxon>
        <taxon>Fungi</taxon>
        <taxon>Dikarya</taxon>
        <taxon>Ascomycota</taxon>
        <taxon>Pezizomycotina</taxon>
        <taxon>Sordariomycetes</taxon>
        <taxon>Xylariomycetidae</taxon>
        <taxon>Xylariales</taxon>
        <taxon>Xylariaceae</taxon>
        <taxon>Xylaria</taxon>
    </lineage>
</organism>
<dbReference type="STRING" id="37992.A0A4Z0Z6L0"/>
<comment type="caution">
    <text evidence="3">The sequence shown here is derived from an EMBL/GenBank/DDBJ whole genome shotgun (WGS) entry which is preliminary data.</text>
</comment>
<dbReference type="CDD" id="cd12148">
    <property type="entry name" value="fungal_TF_MHR"/>
    <property type="match status" value="1"/>
</dbReference>
<proteinExistence type="predicted"/>
<keyword evidence="4" id="KW-1185">Reference proteome</keyword>
<dbReference type="AlphaFoldDB" id="A0A4Z0Z6L0"/>
<gene>
    <name evidence="3" type="ORF">E0Z10_g1443</name>
</gene>
<evidence type="ECO:0000256" key="1">
    <source>
        <dbReference type="ARBA" id="ARBA00023242"/>
    </source>
</evidence>
<evidence type="ECO:0000313" key="4">
    <source>
        <dbReference type="Proteomes" id="UP000297716"/>
    </source>
</evidence>
<dbReference type="GO" id="GO:0003677">
    <property type="term" value="F:DNA binding"/>
    <property type="evidence" value="ECO:0007669"/>
    <property type="project" value="InterPro"/>
</dbReference>
<dbReference type="GO" id="GO:0006351">
    <property type="term" value="P:DNA-templated transcription"/>
    <property type="evidence" value="ECO:0007669"/>
    <property type="project" value="InterPro"/>
</dbReference>
<feature type="domain" description="Xylanolytic transcriptional activator regulatory" evidence="2">
    <location>
        <begin position="97"/>
        <end position="300"/>
    </location>
</feature>